<protein>
    <recommendedName>
        <fullName evidence="3">Rossmann fold nucleotide-binding protein</fullName>
    </recommendedName>
</protein>
<dbReference type="AlphaFoldDB" id="A0A6N6MFN5"/>
<sequence>MLEIDSLLEFENWINTGAKTPLALQELNLLAYDAKIFEHTFKDSMFLGCELSNEAAGHIVKTGGMVISNRKDQPFKMHKARLYSVEELFKGFDINSEGGYKDTFDYKVYKDYVENGMETPASIHTSLARRLHDHSITDALYELIEGKKVVAIMGGHAMERQDPYYLEIAKISRTLTRKGFLMVSGGGPGAMEATHLGAYFACRTEAELIEAVDTFKTRLPDAISGKEYDDKDWLHRAWKIKTQYPILPGKEEASMSIGIPTWLYGHEPPAPFATHIAKYFANSVREDGLLTIAKYGVIFAPGSAGTTQEIFQEVTQNHYAPYNTHTIKKHVSPMILFGVKTWTEERPLWDFMKHTSEGRPYGELLNLTEDASEIINYIVNYDPEAYAFPK</sequence>
<evidence type="ECO:0000313" key="1">
    <source>
        <dbReference type="EMBL" id="KAB1068166.1"/>
    </source>
</evidence>
<keyword evidence="2" id="KW-1185">Reference proteome</keyword>
<dbReference type="EMBL" id="WAAT01000040">
    <property type="protein sequence ID" value="KAB1068166.1"/>
    <property type="molecule type" value="Genomic_DNA"/>
</dbReference>
<comment type="caution">
    <text evidence="1">The sequence shown here is derived from an EMBL/GenBank/DDBJ whole genome shotgun (WGS) entry which is preliminary data.</text>
</comment>
<dbReference type="Gene3D" id="3.40.50.450">
    <property type="match status" value="1"/>
</dbReference>
<evidence type="ECO:0008006" key="3">
    <source>
        <dbReference type="Google" id="ProtNLM"/>
    </source>
</evidence>
<dbReference type="SUPFAM" id="SSF102405">
    <property type="entry name" value="MCP/YpsA-like"/>
    <property type="match status" value="1"/>
</dbReference>
<name>A0A6N6MFN5_9FLAO</name>
<accession>A0A6N6MFN5</accession>
<gene>
    <name evidence="1" type="ORF">F6U93_07660</name>
</gene>
<organism evidence="1 2">
    <name type="scientific">Pseudotamlana haliotis</name>
    <dbReference type="NCBI Taxonomy" id="2614804"/>
    <lineage>
        <taxon>Bacteria</taxon>
        <taxon>Pseudomonadati</taxon>
        <taxon>Bacteroidota</taxon>
        <taxon>Flavobacteriia</taxon>
        <taxon>Flavobacteriales</taxon>
        <taxon>Flavobacteriaceae</taxon>
        <taxon>Pseudotamlana</taxon>
    </lineage>
</organism>
<evidence type="ECO:0000313" key="2">
    <source>
        <dbReference type="Proteomes" id="UP000441333"/>
    </source>
</evidence>
<dbReference type="RefSeq" id="WP_150938474.1">
    <property type="nucleotide sequence ID" value="NZ_WAAT01000040.1"/>
</dbReference>
<dbReference type="PANTHER" id="PTHR43393:SF3">
    <property type="entry name" value="LYSINE DECARBOXYLASE-LIKE PROTEIN"/>
    <property type="match status" value="1"/>
</dbReference>
<dbReference type="InterPro" id="IPR052341">
    <property type="entry name" value="LOG_family_nucleotidases"/>
</dbReference>
<dbReference type="Proteomes" id="UP000441333">
    <property type="component" value="Unassembled WGS sequence"/>
</dbReference>
<reference evidence="1 2" key="1">
    <citation type="submission" date="2019-09" db="EMBL/GenBank/DDBJ databases">
        <authorList>
            <person name="Cao W.R."/>
        </authorList>
    </citation>
    <scope>NUCLEOTIDE SEQUENCE [LARGE SCALE GENOMIC DNA]</scope>
    <source>
        <strain evidence="1 2">B1N29</strain>
    </source>
</reference>
<proteinExistence type="predicted"/>
<dbReference type="GO" id="GO:0005829">
    <property type="term" value="C:cytosol"/>
    <property type="evidence" value="ECO:0007669"/>
    <property type="project" value="TreeGrafter"/>
</dbReference>
<dbReference type="PANTHER" id="PTHR43393">
    <property type="entry name" value="CYTOKININ RIBOSIDE 5'-MONOPHOSPHATE PHOSPHORIBOHYDROLASE"/>
    <property type="match status" value="1"/>
</dbReference>